<dbReference type="InterPro" id="IPR036873">
    <property type="entry name" value="Rhodanese-like_dom_sf"/>
</dbReference>
<feature type="region of interest" description="Disordered" evidence="1">
    <location>
        <begin position="1"/>
        <end position="43"/>
    </location>
</feature>
<proteinExistence type="predicted"/>
<keyword evidence="3" id="KW-1185">Reference proteome</keyword>
<gene>
    <name evidence="2" type="ORF">TeGR_g6793</name>
</gene>
<dbReference type="SUPFAM" id="SSF52821">
    <property type="entry name" value="Rhodanese/Cell cycle control phosphatase"/>
    <property type="match status" value="1"/>
</dbReference>
<evidence type="ECO:0000256" key="1">
    <source>
        <dbReference type="SAM" id="MobiDB-lite"/>
    </source>
</evidence>
<reference evidence="2 3" key="1">
    <citation type="journal article" date="2023" name="Commun. Biol.">
        <title>Genome analysis of Parmales, the sister group of diatoms, reveals the evolutionary specialization of diatoms from phago-mixotrophs to photoautotrophs.</title>
        <authorList>
            <person name="Ban H."/>
            <person name="Sato S."/>
            <person name="Yoshikawa S."/>
            <person name="Yamada K."/>
            <person name="Nakamura Y."/>
            <person name="Ichinomiya M."/>
            <person name="Sato N."/>
            <person name="Blanc-Mathieu R."/>
            <person name="Endo H."/>
            <person name="Kuwata A."/>
            <person name="Ogata H."/>
        </authorList>
    </citation>
    <scope>NUCLEOTIDE SEQUENCE [LARGE SCALE GENOMIC DNA]</scope>
</reference>
<sequence length="292" mass="31036">MDPESGSTGLRRRDRVRQLNQSRKAPPPKTSSVSLDQAKPSSPDRSIFDVHYLIGSVSLFILFILMSSSAPPPSNYLDLLYPAPIPALLTKFHSRLPPSTPSPVSLSSLLPSNTPSVPPSLLLVDCRTAPEIATSTIPSLPSPPLPSLVSRILSTSPTLHPLTVVPFCTIGYRSGLLCNQLLSSPALAPLLSSGALVVKNGAGVVPWSHEPAFANLLVRPGTGEPTRELHVFGEEWDHPGPGFVAVRFAQGRPGWLGMVVGGWTMLRERVGRLFRNGEGGEAAAGAGGKDRI</sequence>
<dbReference type="EMBL" id="BRYB01000565">
    <property type="protein sequence ID" value="GMI32986.1"/>
    <property type="molecule type" value="Genomic_DNA"/>
</dbReference>
<protein>
    <recommendedName>
        <fullName evidence="4">Rhodanese domain-containing protein</fullName>
    </recommendedName>
</protein>
<accession>A0ABQ6MUZ0</accession>
<evidence type="ECO:0000313" key="2">
    <source>
        <dbReference type="EMBL" id="GMI32986.1"/>
    </source>
</evidence>
<evidence type="ECO:0000313" key="3">
    <source>
        <dbReference type="Proteomes" id="UP001165060"/>
    </source>
</evidence>
<organism evidence="2 3">
    <name type="scientific">Tetraparma gracilis</name>
    <dbReference type="NCBI Taxonomy" id="2962635"/>
    <lineage>
        <taxon>Eukaryota</taxon>
        <taxon>Sar</taxon>
        <taxon>Stramenopiles</taxon>
        <taxon>Ochrophyta</taxon>
        <taxon>Bolidophyceae</taxon>
        <taxon>Parmales</taxon>
        <taxon>Triparmaceae</taxon>
        <taxon>Tetraparma</taxon>
    </lineage>
</organism>
<feature type="compositionally biased region" description="Polar residues" evidence="1">
    <location>
        <begin position="30"/>
        <end position="43"/>
    </location>
</feature>
<name>A0ABQ6MUZ0_9STRA</name>
<dbReference type="Proteomes" id="UP001165060">
    <property type="component" value="Unassembled WGS sequence"/>
</dbReference>
<evidence type="ECO:0008006" key="4">
    <source>
        <dbReference type="Google" id="ProtNLM"/>
    </source>
</evidence>
<comment type="caution">
    <text evidence="2">The sequence shown here is derived from an EMBL/GenBank/DDBJ whole genome shotgun (WGS) entry which is preliminary data.</text>
</comment>